<dbReference type="SUPFAM" id="SSF141868">
    <property type="entry name" value="EAL domain-like"/>
    <property type="match status" value="1"/>
</dbReference>
<dbReference type="InterPro" id="IPR001633">
    <property type="entry name" value="EAL_dom"/>
</dbReference>
<dbReference type="InterPro" id="IPR043128">
    <property type="entry name" value="Rev_trsase/Diguanyl_cyclase"/>
</dbReference>
<dbReference type="Proteomes" id="UP000053557">
    <property type="component" value="Unassembled WGS sequence"/>
</dbReference>
<comment type="caution">
    <text evidence="3">The sequence shown here is derived from an EMBL/GenBank/DDBJ whole genome shotgun (WGS) entry which is preliminary data.</text>
</comment>
<dbReference type="AlphaFoldDB" id="A0A101XR71"/>
<reference evidence="3 4" key="1">
    <citation type="submission" date="2015-12" db="EMBL/GenBank/DDBJ databases">
        <title>Draft genome sequence of Acidibacillus ferrooxidans ITV001, isolated from a chalcopyrite acid mine drainage site in Brazil.</title>
        <authorList>
            <person name="Dall'Agnol H."/>
            <person name="Nancucheo I."/>
            <person name="Johnson B."/>
            <person name="Oliveira R."/>
            <person name="Leite L."/>
            <person name="Pylro V."/>
            <person name="Nunes G.L."/>
            <person name="Tzotzos G."/>
            <person name="Fernandes G.R."/>
            <person name="Dutra J."/>
            <person name="Orellana S.C."/>
            <person name="Oliveira G."/>
        </authorList>
    </citation>
    <scope>NUCLEOTIDE SEQUENCE [LARGE SCALE GENOMIC DNA]</scope>
    <source>
        <strain evidence="4">ITV01</strain>
    </source>
</reference>
<dbReference type="InterPro" id="IPR029016">
    <property type="entry name" value="GAF-like_dom_sf"/>
</dbReference>
<dbReference type="RefSeq" id="WP_067714985.1">
    <property type="nucleotide sequence ID" value="NZ_LPVJ01000029.1"/>
</dbReference>
<dbReference type="Gene3D" id="3.30.70.270">
    <property type="match status" value="1"/>
</dbReference>
<gene>
    <name evidence="3" type="ORF">ATW55_01340</name>
</gene>
<dbReference type="NCBIfam" id="TIGR00254">
    <property type="entry name" value="GGDEF"/>
    <property type="match status" value="1"/>
</dbReference>
<dbReference type="SUPFAM" id="SSF55073">
    <property type="entry name" value="Nucleotide cyclase"/>
    <property type="match status" value="1"/>
</dbReference>
<dbReference type="Gene3D" id="3.20.20.450">
    <property type="entry name" value="EAL domain"/>
    <property type="match status" value="1"/>
</dbReference>
<dbReference type="SMART" id="SM00065">
    <property type="entry name" value="GAF"/>
    <property type="match status" value="1"/>
</dbReference>
<dbReference type="InterPro" id="IPR029787">
    <property type="entry name" value="Nucleotide_cyclase"/>
</dbReference>
<dbReference type="SMART" id="SM00267">
    <property type="entry name" value="GGDEF"/>
    <property type="match status" value="1"/>
</dbReference>
<dbReference type="PANTHER" id="PTHR33121">
    <property type="entry name" value="CYCLIC DI-GMP PHOSPHODIESTERASE PDEF"/>
    <property type="match status" value="1"/>
</dbReference>
<dbReference type="PROSITE" id="PS50883">
    <property type="entry name" value="EAL"/>
    <property type="match status" value="1"/>
</dbReference>
<evidence type="ECO:0000259" key="1">
    <source>
        <dbReference type="PROSITE" id="PS50883"/>
    </source>
</evidence>
<keyword evidence="4" id="KW-1185">Reference proteome</keyword>
<evidence type="ECO:0000313" key="4">
    <source>
        <dbReference type="Proteomes" id="UP000053557"/>
    </source>
</evidence>
<evidence type="ECO:0000259" key="2">
    <source>
        <dbReference type="PROSITE" id="PS50887"/>
    </source>
</evidence>
<name>A0A101XR71_9BACL</name>
<organism evidence="3 4">
    <name type="scientific">Ferroacidibacillus organovorans</name>
    <dbReference type="NCBI Taxonomy" id="1765683"/>
    <lineage>
        <taxon>Bacteria</taxon>
        <taxon>Bacillati</taxon>
        <taxon>Bacillota</taxon>
        <taxon>Bacilli</taxon>
        <taxon>Bacillales</taxon>
        <taxon>Alicyclobacillaceae</taxon>
        <taxon>Ferroacidibacillus</taxon>
    </lineage>
</organism>
<feature type="domain" description="EAL" evidence="1">
    <location>
        <begin position="320"/>
        <end position="574"/>
    </location>
</feature>
<evidence type="ECO:0008006" key="5">
    <source>
        <dbReference type="Google" id="ProtNLM"/>
    </source>
</evidence>
<dbReference type="InterPro" id="IPR050706">
    <property type="entry name" value="Cyclic-di-GMP_PDE-like"/>
</dbReference>
<dbReference type="SUPFAM" id="SSF55781">
    <property type="entry name" value="GAF domain-like"/>
    <property type="match status" value="1"/>
</dbReference>
<feature type="domain" description="GGDEF" evidence="2">
    <location>
        <begin position="178"/>
        <end position="311"/>
    </location>
</feature>
<dbReference type="Pfam" id="PF00990">
    <property type="entry name" value="GGDEF"/>
    <property type="match status" value="1"/>
</dbReference>
<dbReference type="InterPro" id="IPR000160">
    <property type="entry name" value="GGDEF_dom"/>
</dbReference>
<dbReference type="Gene3D" id="3.30.450.40">
    <property type="match status" value="1"/>
</dbReference>
<dbReference type="CDD" id="cd01949">
    <property type="entry name" value="GGDEF"/>
    <property type="match status" value="1"/>
</dbReference>
<dbReference type="SMART" id="SM00052">
    <property type="entry name" value="EAL"/>
    <property type="match status" value="1"/>
</dbReference>
<dbReference type="CDD" id="cd01948">
    <property type="entry name" value="EAL"/>
    <property type="match status" value="1"/>
</dbReference>
<protein>
    <recommendedName>
        <fullName evidence="5">Diguanylate cyclase</fullName>
    </recommendedName>
</protein>
<proteinExistence type="predicted"/>
<sequence length="584" mass="66084">MLGFVLNERLQIASSKMLTMLSQMIDVNTLFVAINDEQVNEIIKVYNRLEVLVQEGPVPFLESYCHHVCETASDVLIISNTTADERTSAMAITSSLGATSFIGVPIILKNGWKIGTICGMDRMAHEFTAKETEALHVAATFIGYVIELERTVYVDDITEVYTRRFLYESFHAFASKHSMICMFVLDLDDFKTINDSHDHEFGDKVLRVIAKRIHDTFYSKGILFRLGGDEFALLSSDPTNCEEALAFAQQVLDLFSVPFSVDGITLFVTASIGVSWYPECAVQLQELLRYADMAMYSAKHAGGNRIMCFDPKQEAEMRERLILEKQLRSALENQELEIYYQPKILVKDGSIQSIEALTRWRDASGEWISPERFISIAEESALIVTLGRWVLLSACRQFVNWERSGKAPELLSVNVSPKQFQLGNMVQTIREVIEETGMDPRRLAIEITEGLLMNNSMEIAEELRQIRSLGIKIAIDDFGKGFSSLSYLHLFQPTHLKIDKSFIDNMLYDSGQMSIVSAVIHLAHNLKMAVIAEGVENMEQFNRLKAEGCDYVQGYLFAKPLPAEEIERFASSYLQHGDKRFRVG</sequence>
<dbReference type="InterPro" id="IPR003018">
    <property type="entry name" value="GAF"/>
</dbReference>
<dbReference type="OrthoDB" id="9759607at2"/>
<dbReference type="GO" id="GO:0071111">
    <property type="term" value="F:cyclic-guanylate-specific phosphodiesterase activity"/>
    <property type="evidence" value="ECO:0007669"/>
    <property type="project" value="InterPro"/>
</dbReference>
<dbReference type="Pfam" id="PF00563">
    <property type="entry name" value="EAL"/>
    <property type="match status" value="1"/>
</dbReference>
<dbReference type="EMBL" id="LPVJ01000029">
    <property type="protein sequence ID" value="KUO96042.1"/>
    <property type="molecule type" value="Genomic_DNA"/>
</dbReference>
<accession>A0A101XR71</accession>
<dbReference type="InterPro" id="IPR035919">
    <property type="entry name" value="EAL_sf"/>
</dbReference>
<dbReference type="PROSITE" id="PS50887">
    <property type="entry name" value="GGDEF"/>
    <property type="match status" value="1"/>
</dbReference>
<dbReference type="PANTHER" id="PTHR33121:SF70">
    <property type="entry name" value="SIGNALING PROTEIN YKOW"/>
    <property type="match status" value="1"/>
</dbReference>
<evidence type="ECO:0000313" key="3">
    <source>
        <dbReference type="EMBL" id="KUO96042.1"/>
    </source>
</evidence>